<accession>A0A1X2HBM8</accession>
<reference evidence="2 3" key="1">
    <citation type="submission" date="2016-07" db="EMBL/GenBank/DDBJ databases">
        <title>Pervasive Adenine N6-methylation of Active Genes in Fungi.</title>
        <authorList>
            <consortium name="DOE Joint Genome Institute"/>
            <person name="Mondo S.J."/>
            <person name="Dannebaum R.O."/>
            <person name="Kuo R.C."/>
            <person name="Labutti K."/>
            <person name="Haridas S."/>
            <person name="Kuo A."/>
            <person name="Salamov A."/>
            <person name="Ahrendt S.R."/>
            <person name="Lipzen A."/>
            <person name="Sullivan W."/>
            <person name="Andreopoulos W.B."/>
            <person name="Clum A."/>
            <person name="Lindquist E."/>
            <person name="Daum C."/>
            <person name="Ramamoorthy G.K."/>
            <person name="Gryganskyi A."/>
            <person name="Culley D."/>
            <person name="Magnuson J.K."/>
            <person name="James T.Y."/>
            <person name="O'Malley M.A."/>
            <person name="Stajich J.E."/>
            <person name="Spatafora J.W."/>
            <person name="Visel A."/>
            <person name="Grigoriev I.V."/>
        </authorList>
    </citation>
    <scope>NUCLEOTIDE SEQUENCE [LARGE SCALE GENOMIC DNA]</scope>
    <source>
        <strain evidence="2 3">NRRL 2496</strain>
    </source>
</reference>
<dbReference type="InterPro" id="IPR052220">
    <property type="entry name" value="METTL25"/>
</dbReference>
<protein>
    <submittedName>
        <fullName evidence="2">Methyltransferase domain-domain-containing protein</fullName>
    </submittedName>
</protein>
<dbReference type="Pfam" id="PF13679">
    <property type="entry name" value="Methyltransf_32"/>
    <property type="match status" value="1"/>
</dbReference>
<comment type="caution">
    <text evidence="2">The sequence shown here is derived from an EMBL/GenBank/DDBJ whole genome shotgun (WGS) entry which is preliminary data.</text>
</comment>
<dbReference type="GO" id="GO:0032259">
    <property type="term" value="P:methylation"/>
    <property type="evidence" value="ECO:0007669"/>
    <property type="project" value="UniProtKB-KW"/>
</dbReference>
<keyword evidence="2" id="KW-0808">Transferase</keyword>
<dbReference type="InParanoid" id="A0A1X2HBM8"/>
<evidence type="ECO:0000313" key="3">
    <source>
        <dbReference type="Proteomes" id="UP000242180"/>
    </source>
</evidence>
<dbReference type="CDD" id="cd02440">
    <property type="entry name" value="AdoMet_MTases"/>
    <property type="match status" value="1"/>
</dbReference>
<dbReference type="EMBL" id="MCGN01000005">
    <property type="protein sequence ID" value="ORY96194.1"/>
    <property type="molecule type" value="Genomic_DNA"/>
</dbReference>
<dbReference type="InterPro" id="IPR029063">
    <property type="entry name" value="SAM-dependent_MTases_sf"/>
</dbReference>
<dbReference type="GO" id="GO:0008168">
    <property type="term" value="F:methyltransferase activity"/>
    <property type="evidence" value="ECO:0007669"/>
    <property type="project" value="UniProtKB-KW"/>
</dbReference>
<dbReference type="OrthoDB" id="10258156at2759"/>
<gene>
    <name evidence="2" type="ORF">BCR43DRAFT_440495</name>
</gene>
<dbReference type="Gene3D" id="3.40.50.150">
    <property type="entry name" value="Vaccinia Virus protein VP39"/>
    <property type="match status" value="1"/>
</dbReference>
<dbReference type="AlphaFoldDB" id="A0A1X2HBM8"/>
<organism evidence="2 3">
    <name type="scientific">Syncephalastrum racemosum</name>
    <name type="common">Filamentous fungus</name>
    <dbReference type="NCBI Taxonomy" id="13706"/>
    <lineage>
        <taxon>Eukaryota</taxon>
        <taxon>Fungi</taxon>
        <taxon>Fungi incertae sedis</taxon>
        <taxon>Mucoromycota</taxon>
        <taxon>Mucoromycotina</taxon>
        <taxon>Mucoromycetes</taxon>
        <taxon>Mucorales</taxon>
        <taxon>Syncephalastraceae</taxon>
        <taxon>Syncephalastrum</taxon>
    </lineage>
</organism>
<evidence type="ECO:0000313" key="2">
    <source>
        <dbReference type="EMBL" id="ORY96194.1"/>
    </source>
</evidence>
<proteinExistence type="predicted"/>
<dbReference type="OMA" id="SDINDPP"/>
<dbReference type="PANTHER" id="PTHR12496:SF0">
    <property type="entry name" value="METHYLTRANSFERASE DOMAIN-CONTAINING PROTEIN"/>
    <property type="match status" value="1"/>
</dbReference>
<dbReference type="PANTHER" id="PTHR12496">
    <property type="entry name" value="CGI-41 METHYLTRANSFERASE"/>
    <property type="match status" value="1"/>
</dbReference>
<keyword evidence="3" id="KW-1185">Reference proteome</keyword>
<sequence>MGELINQVAKERGISNILDLGSGQGYLARVLAYQHGLNVLAVDKSEVQIRGAEKFDSRISRGFTGQDQTIQPGTEPNLKHLTQMITPDNISDVLTGHEQDARHNDQWLITGLHACGDLSTLILRLFAQDKSKVKALVNVGCCYHCLTEEEDEGSCGFPMSDFVKAQGYRMGTTNRVLACHSPSRWYQEKADTQKAFELHFYRALMQSLLSEKGLASPKTTVVLGRIKKRKDFGAYVTMALQKLGLAPETIPVEEAEARFRQAKQQQEDKKLMALWTVRALLGPLLESIVLVDRWMYLKQNSEKEDEQSWGAWMYPLFDASASPRNVVLVAYKQ</sequence>
<name>A0A1X2HBM8_SYNRA</name>
<dbReference type="STRING" id="13706.A0A1X2HBM8"/>
<dbReference type="Proteomes" id="UP000242180">
    <property type="component" value="Unassembled WGS sequence"/>
</dbReference>
<dbReference type="SUPFAM" id="SSF53335">
    <property type="entry name" value="S-adenosyl-L-methionine-dependent methyltransferases"/>
    <property type="match status" value="1"/>
</dbReference>
<keyword evidence="2" id="KW-0489">Methyltransferase</keyword>
<dbReference type="InterPro" id="IPR025714">
    <property type="entry name" value="Methyltranfer_dom"/>
</dbReference>
<feature type="domain" description="Methyltransferase" evidence="1">
    <location>
        <begin position="3"/>
        <end position="148"/>
    </location>
</feature>
<evidence type="ECO:0000259" key="1">
    <source>
        <dbReference type="Pfam" id="PF13679"/>
    </source>
</evidence>